<evidence type="ECO:0000313" key="2">
    <source>
        <dbReference type="EMBL" id="RUO28456.1"/>
    </source>
</evidence>
<organism evidence="1 3">
    <name type="scientific">Aliidiomarina maris</name>
    <dbReference type="NCBI Taxonomy" id="531312"/>
    <lineage>
        <taxon>Bacteria</taxon>
        <taxon>Pseudomonadati</taxon>
        <taxon>Pseudomonadota</taxon>
        <taxon>Gammaproteobacteria</taxon>
        <taxon>Alteromonadales</taxon>
        <taxon>Idiomarinaceae</taxon>
        <taxon>Aliidiomarina</taxon>
    </lineage>
</organism>
<comment type="caution">
    <text evidence="1">The sequence shown here is derived from an EMBL/GenBank/DDBJ whole genome shotgun (WGS) entry which is preliminary data.</text>
</comment>
<evidence type="ECO:0000313" key="4">
    <source>
        <dbReference type="Proteomes" id="UP000287865"/>
    </source>
</evidence>
<name>A0A327X4G0_9GAMM</name>
<dbReference type="Proteomes" id="UP000287865">
    <property type="component" value="Unassembled WGS sequence"/>
</dbReference>
<dbReference type="EMBL" id="QLMD01000001">
    <property type="protein sequence ID" value="RAK01631.1"/>
    <property type="molecule type" value="Genomic_DNA"/>
</dbReference>
<evidence type="ECO:0000313" key="1">
    <source>
        <dbReference type="EMBL" id="RAK01631.1"/>
    </source>
</evidence>
<evidence type="ECO:0000313" key="3">
    <source>
        <dbReference type="Proteomes" id="UP000249203"/>
    </source>
</evidence>
<reference evidence="1 3" key="2">
    <citation type="submission" date="2018-06" db="EMBL/GenBank/DDBJ databases">
        <title>Genomic Encyclopedia of Type Strains, Phase III (KMG-III): the genomes of soil and plant-associated and newly described type strains.</title>
        <authorList>
            <person name="Whitman W."/>
        </authorList>
    </citation>
    <scope>NUCLEOTIDE SEQUENCE [LARGE SCALE GENOMIC DNA]</scope>
    <source>
        <strain evidence="1 3">CGMCC 1.15366</strain>
    </source>
</reference>
<dbReference type="Proteomes" id="UP000249203">
    <property type="component" value="Unassembled WGS sequence"/>
</dbReference>
<accession>A0A327X4G0</accession>
<protein>
    <submittedName>
        <fullName evidence="1">Uncharacterized protein</fullName>
    </submittedName>
</protein>
<dbReference type="RefSeq" id="WP_111568111.1">
    <property type="nucleotide sequence ID" value="NZ_PIPK01000001.1"/>
</dbReference>
<dbReference type="AlphaFoldDB" id="A0A327X4G0"/>
<keyword evidence="4" id="KW-1185">Reference proteome</keyword>
<sequence length="115" mass="13375">MAIYAVFGTDAPEEIAHRVRELFDEYLELAGGQWFIQSTLTTKEVAEKIMDFQEYIPSEPNSPQDGEGAELEIFQTPKYQFIRNNFIVVPVTNYWGIQSAHIWEWLSLKKDDSKK</sequence>
<gene>
    <name evidence="1" type="ORF">B0I24_101254</name>
    <name evidence="2" type="ORF">CWE07_01215</name>
</gene>
<reference evidence="2 4" key="1">
    <citation type="journal article" date="2018" name="Front. Microbiol.">
        <title>Genome-Based Analysis Reveals the Taxonomy and Diversity of the Family Idiomarinaceae.</title>
        <authorList>
            <person name="Liu Y."/>
            <person name="Lai Q."/>
            <person name="Shao Z."/>
        </authorList>
    </citation>
    <scope>NUCLEOTIDE SEQUENCE [LARGE SCALE GENOMIC DNA]</scope>
    <source>
        <strain evidence="2 4">CF12-14</strain>
    </source>
</reference>
<proteinExistence type="predicted"/>
<dbReference type="EMBL" id="PIPK01000001">
    <property type="protein sequence ID" value="RUO28456.1"/>
    <property type="molecule type" value="Genomic_DNA"/>
</dbReference>